<organism evidence="1 2">
    <name type="scientific">Candidatus Campbellbacteria bacterium RIFCSPHIGHO2_12_FULL_35_10</name>
    <dbReference type="NCBI Taxonomy" id="1797578"/>
    <lineage>
        <taxon>Bacteria</taxon>
        <taxon>Candidatus Campbelliibacteriota</taxon>
    </lineage>
</organism>
<dbReference type="AlphaFoldDB" id="A0A1F5EPJ2"/>
<sequence length="192" mass="22412">MRGKMSDELRRIAEGVRVVGFESERNISQITIQDVEDFYWEAMQTVGWPTEKVKPSHSLMPGYKCLRHRTGKFTFVDEWSSHANGRSEGKTTIWFGLNPIWVMSYCGWYPKEVIPFLKVALMEMIEARRFMGGRGNNYYYDENYPDLAYYNDVERAKLFPGFVGEEKIYKKNDDGSDDTLVGLHRYQGMSLI</sequence>
<reference evidence="1 2" key="1">
    <citation type="journal article" date="2016" name="Nat. Commun.">
        <title>Thousands of microbial genomes shed light on interconnected biogeochemical processes in an aquifer system.</title>
        <authorList>
            <person name="Anantharaman K."/>
            <person name="Brown C.T."/>
            <person name="Hug L.A."/>
            <person name="Sharon I."/>
            <person name="Castelle C.J."/>
            <person name="Probst A.J."/>
            <person name="Thomas B.C."/>
            <person name="Singh A."/>
            <person name="Wilkins M.J."/>
            <person name="Karaoz U."/>
            <person name="Brodie E.L."/>
            <person name="Williams K.H."/>
            <person name="Hubbard S.S."/>
            <person name="Banfield J.F."/>
        </authorList>
    </citation>
    <scope>NUCLEOTIDE SEQUENCE [LARGE SCALE GENOMIC DNA]</scope>
</reference>
<protein>
    <recommendedName>
        <fullName evidence="3">DUF5680 domain-containing protein</fullName>
    </recommendedName>
</protein>
<evidence type="ECO:0008006" key="3">
    <source>
        <dbReference type="Google" id="ProtNLM"/>
    </source>
</evidence>
<gene>
    <name evidence="1" type="ORF">A3E89_00210</name>
</gene>
<evidence type="ECO:0000313" key="2">
    <source>
        <dbReference type="Proteomes" id="UP000185891"/>
    </source>
</evidence>
<dbReference type="EMBL" id="MFAA01000011">
    <property type="protein sequence ID" value="OGD69317.1"/>
    <property type="molecule type" value="Genomic_DNA"/>
</dbReference>
<dbReference type="Proteomes" id="UP000185891">
    <property type="component" value="Unassembled WGS sequence"/>
</dbReference>
<name>A0A1F5EPJ2_9BACT</name>
<comment type="caution">
    <text evidence="1">The sequence shown here is derived from an EMBL/GenBank/DDBJ whole genome shotgun (WGS) entry which is preliminary data.</text>
</comment>
<evidence type="ECO:0000313" key="1">
    <source>
        <dbReference type="EMBL" id="OGD69317.1"/>
    </source>
</evidence>
<proteinExistence type="predicted"/>
<accession>A0A1F5EPJ2</accession>